<proteinExistence type="predicted"/>
<gene>
    <name evidence="2" type="ORF">OM076_01860</name>
</gene>
<protein>
    <submittedName>
        <fullName evidence="2">CoA transferase</fullName>
    </submittedName>
</protein>
<dbReference type="InterPro" id="IPR023606">
    <property type="entry name" value="CoA-Trfase_III_dom_1_sf"/>
</dbReference>
<dbReference type="InterPro" id="IPR003673">
    <property type="entry name" value="CoA-Trfase_fam_III"/>
</dbReference>
<evidence type="ECO:0000313" key="2">
    <source>
        <dbReference type="EMBL" id="MDA0158995.1"/>
    </source>
</evidence>
<dbReference type="AlphaFoldDB" id="A0A9X3MMT3"/>
<dbReference type="InterPro" id="IPR044855">
    <property type="entry name" value="CoA-Trfase_III_dom3_sf"/>
</dbReference>
<sequence length="395" mass="43081">MKREQPLVDLRVIAVEQFGAGPWATMQLADLGADVIKVEDPGSGGDVGRYVPPFQDGEDSLYFEAFNRNKRSISLDLRTPEGRATFEDLAATADAVMSNLRGGQAQKLGLTYDQLKHRNPRIVCTTLTGFGSTGPRGNEGGYDHVVQAMAGWMHITGDPDGPPTRSGLSLVDFSGGYVAALATLAAVHRARRDGVGGDCDLSLFETALAELNYLGTWAATAGYRPRRMKDSAHPTIVPFQAFQTRTGWITVACGKEHFWRRLCDAAERPELAERYPTFADRDRDRDELLPILHELFLQRTSDEWLALLNACGVPAGAVNTVAEAFEDPQAVARDVLVDVEHPRLGTVRHIASPLRVDPQAPPIRRAPGRGEHTAEVLRDTLGYSADQIAALESAE</sequence>
<reference evidence="2" key="1">
    <citation type="submission" date="2022-10" db="EMBL/GenBank/DDBJ databases">
        <title>The WGS of Solirubrobacter ginsenosidimutans DSM 21036.</title>
        <authorList>
            <person name="Jiang Z."/>
        </authorList>
    </citation>
    <scope>NUCLEOTIDE SEQUENCE</scope>
    <source>
        <strain evidence="2">DSM 21036</strain>
    </source>
</reference>
<dbReference type="PANTHER" id="PTHR48207">
    <property type="entry name" value="SUCCINATE--HYDROXYMETHYLGLUTARATE COA-TRANSFERASE"/>
    <property type="match status" value="1"/>
</dbReference>
<keyword evidence="3" id="KW-1185">Reference proteome</keyword>
<dbReference type="InterPro" id="IPR050483">
    <property type="entry name" value="CoA-transferase_III_domain"/>
</dbReference>
<dbReference type="Proteomes" id="UP001149140">
    <property type="component" value="Unassembled WGS sequence"/>
</dbReference>
<dbReference type="RefSeq" id="WP_270037645.1">
    <property type="nucleotide sequence ID" value="NZ_JAPDOD010000001.1"/>
</dbReference>
<keyword evidence="1 2" id="KW-0808">Transferase</keyword>
<comment type="caution">
    <text evidence="2">The sequence shown here is derived from an EMBL/GenBank/DDBJ whole genome shotgun (WGS) entry which is preliminary data.</text>
</comment>
<dbReference type="Pfam" id="PF02515">
    <property type="entry name" value="CoA_transf_3"/>
    <property type="match status" value="1"/>
</dbReference>
<dbReference type="Gene3D" id="3.40.50.10540">
    <property type="entry name" value="Crotonobetainyl-coa:carnitine coa-transferase, domain 1"/>
    <property type="match status" value="1"/>
</dbReference>
<dbReference type="EMBL" id="JAPDOD010000001">
    <property type="protein sequence ID" value="MDA0158995.1"/>
    <property type="molecule type" value="Genomic_DNA"/>
</dbReference>
<evidence type="ECO:0000256" key="1">
    <source>
        <dbReference type="ARBA" id="ARBA00022679"/>
    </source>
</evidence>
<dbReference type="PANTHER" id="PTHR48207:SF3">
    <property type="entry name" value="SUCCINATE--HYDROXYMETHYLGLUTARATE COA-TRANSFERASE"/>
    <property type="match status" value="1"/>
</dbReference>
<accession>A0A9X3MMT3</accession>
<evidence type="ECO:0000313" key="3">
    <source>
        <dbReference type="Proteomes" id="UP001149140"/>
    </source>
</evidence>
<organism evidence="2 3">
    <name type="scientific">Solirubrobacter ginsenosidimutans</name>
    <dbReference type="NCBI Taxonomy" id="490573"/>
    <lineage>
        <taxon>Bacteria</taxon>
        <taxon>Bacillati</taxon>
        <taxon>Actinomycetota</taxon>
        <taxon>Thermoleophilia</taxon>
        <taxon>Solirubrobacterales</taxon>
        <taxon>Solirubrobacteraceae</taxon>
        <taxon>Solirubrobacter</taxon>
    </lineage>
</organism>
<name>A0A9X3MMT3_9ACTN</name>
<dbReference type="GO" id="GO:0008410">
    <property type="term" value="F:CoA-transferase activity"/>
    <property type="evidence" value="ECO:0007669"/>
    <property type="project" value="TreeGrafter"/>
</dbReference>
<dbReference type="SUPFAM" id="SSF89796">
    <property type="entry name" value="CoA-transferase family III (CaiB/BaiF)"/>
    <property type="match status" value="1"/>
</dbReference>
<dbReference type="Gene3D" id="3.30.1540.10">
    <property type="entry name" value="formyl-coa transferase, domain 3"/>
    <property type="match status" value="1"/>
</dbReference>